<proteinExistence type="predicted"/>
<evidence type="ECO:0000256" key="1">
    <source>
        <dbReference type="SAM" id="MobiDB-lite"/>
    </source>
</evidence>
<gene>
    <name evidence="2" type="ORF">DFH08DRAFT_820779</name>
</gene>
<dbReference type="EMBL" id="JARIHO010000063">
    <property type="protein sequence ID" value="KAJ7315180.1"/>
    <property type="molecule type" value="Genomic_DNA"/>
</dbReference>
<dbReference type="Proteomes" id="UP001218218">
    <property type="component" value="Unassembled WGS sequence"/>
</dbReference>
<name>A0AAD6ZCG4_9AGAR</name>
<reference evidence="2" key="1">
    <citation type="submission" date="2023-03" db="EMBL/GenBank/DDBJ databases">
        <title>Massive genome expansion in bonnet fungi (Mycena s.s.) driven by repeated elements and novel gene families across ecological guilds.</title>
        <authorList>
            <consortium name="Lawrence Berkeley National Laboratory"/>
            <person name="Harder C.B."/>
            <person name="Miyauchi S."/>
            <person name="Viragh M."/>
            <person name="Kuo A."/>
            <person name="Thoen E."/>
            <person name="Andreopoulos B."/>
            <person name="Lu D."/>
            <person name="Skrede I."/>
            <person name="Drula E."/>
            <person name="Henrissat B."/>
            <person name="Morin E."/>
            <person name="Kohler A."/>
            <person name="Barry K."/>
            <person name="LaButti K."/>
            <person name="Morin E."/>
            <person name="Salamov A."/>
            <person name="Lipzen A."/>
            <person name="Mereny Z."/>
            <person name="Hegedus B."/>
            <person name="Baldrian P."/>
            <person name="Stursova M."/>
            <person name="Weitz H."/>
            <person name="Taylor A."/>
            <person name="Grigoriev I.V."/>
            <person name="Nagy L.G."/>
            <person name="Martin F."/>
            <person name="Kauserud H."/>
        </authorList>
    </citation>
    <scope>NUCLEOTIDE SEQUENCE</scope>
    <source>
        <strain evidence="2">CBHHK002</strain>
    </source>
</reference>
<evidence type="ECO:0000313" key="3">
    <source>
        <dbReference type="Proteomes" id="UP001218218"/>
    </source>
</evidence>
<organism evidence="2 3">
    <name type="scientific">Mycena albidolilacea</name>
    <dbReference type="NCBI Taxonomy" id="1033008"/>
    <lineage>
        <taxon>Eukaryota</taxon>
        <taxon>Fungi</taxon>
        <taxon>Dikarya</taxon>
        <taxon>Basidiomycota</taxon>
        <taxon>Agaricomycotina</taxon>
        <taxon>Agaricomycetes</taxon>
        <taxon>Agaricomycetidae</taxon>
        <taxon>Agaricales</taxon>
        <taxon>Marasmiineae</taxon>
        <taxon>Mycenaceae</taxon>
        <taxon>Mycena</taxon>
    </lineage>
</organism>
<comment type="caution">
    <text evidence="2">The sequence shown here is derived from an EMBL/GenBank/DDBJ whole genome shotgun (WGS) entry which is preliminary data.</text>
</comment>
<accession>A0AAD6ZCG4</accession>
<evidence type="ECO:0000313" key="2">
    <source>
        <dbReference type="EMBL" id="KAJ7315180.1"/>
    </source>
</evidence>
<keyword evidence="3" id="KW-1185">Reference proteome</keyword>
<sequence length="255" mass="27527">MAQLNPIQGSGAIFQQSENAGPTVGIQRRANGTSLAMIGCEDSHRGRYTESCRALTRKTRTTERVITAVGGVTRPVTVPYSLGRGLPTDGFHPYTGYGPVATARESVGYGYGLEPYFITGPRPEARVPAGGVLGFPRLEKEGCNINARQTLHSTLGRAARRARRAGSTGSGDGHTVPFRGLFHYIFDGRSRRKRPSTGRRVLKTRYKRLNMPCMPFEKHVLCKGPVEMTAVPVTGTACSPNPRVDDGVLRGLASA</sequence>
<protein>
    <submittedName>
        <fullName evidence="2">Uncharacterized protein</fullName>
    </submittedName>
</protein>
<dbReference type="AlphaFoldDB" id="A0AAD6ZCG4"/>
<feature type="region of interest" description="Disordered" evidence="1">
    <location>
        <begin position="1"/>
        <end position="20"/>
    </location>
</feature>